<dbReference type="GO" id="GO:0006020">
    <property type="term" value="P:inositol metabolic process"/>
    <property type="evidence" value="ECO:0007669"/>
    <property type="project" value="TreeGrafter"/>
</dbReference>
<dbReference type="Gene3D" id="3.40.190.80">
    <property type="match status" value="1"/>
</dbReference>
<feature type="binding site" evidence="6">
    <location>
        <position position="114"/>
    </location>
    <ligand>
        <name>Mg(2+)</name>
        <dbReference type="ChEBI" id="CHEBI:18420"/>
        <label>1</label>
        <note>catalytic</note>
    </ligand>
</feature>
<dbReference type="CDD" id="cd01639">
    <property type="entry name" value="IMPase"/>
    <property type="match status" value="1"/>
</dbReference>
<evidence type="ECO:0000256" key="1">
    <source>
        <dbReference type="ARBA" id="ARBA00001946"/>
    </source>
</evidence>
<dbReference type="InterPro" id="IPR033942">
    <property type="entry name" value="IMPase"/>
</dbReference>
<feature type="region of interest" description="Disordered" evidence="7">
    <location>
        <begin position="496"/>
        <end position="539"/>
    </location>
</feature>
<dbReference type="Proteomes" id="UP000075714">
    <property type="component" value="Unassembled WGS sequence"/>
</dbReference>
<dbReference type="Pfam" id="PF00459">
    <property type="entry name" value="Inositol_P"/>
    <property type="match status" value="1"/>
</dbReference>
<feature type="binding site" evidence="6">
    <location>
        <position position="271"/>
    </location>
    <ligand>
        <name>Mg(2+)</name>
        <dbReference type="ChEBI" id="CHEBI:18420"/>
        <label>1</label>
        <note>catalytic</note>
    </ligand>
</feature>
<comment type="cofactor">
    <cofactor evidence="1 6">
        <name>Mg(2+)</name>
        <dbReference type="ChEBI" id="CHEBI:18420"/>
    </cofactor>
</comment>
<feature type="region of interest" description="Disordered" evidence="7">
    <location>
        <begin position="696"/>
        <end position="725"/>
    </location>
</feature>
<dbReference type="InterPro" id="IPR020583">
    <property type="entry name" value="Inositol_monoP_metal-BS"/>
</dbReference>
<gene>
    <name evidence="8" type="ORF">GPECTOR_34g807</name>
</gene>
<dbReference type="GO" id="GO:0008934">
    <property type="term" value="F:inositol monophosphate 1-phosphatase activity"/>
    <property type="evidence" value="ECO:0007669"/>
    <property type="project" value="InterPro"/>
</dbReference>
<dbReference type="STRING" id="33097.A0A150GCU9"/>
<organism evidence="8 9">
    <name type="scientific">Gonium pectorale</name>
    <name type="common">Green alga</name>
    <dbReference type="NCBI Taxonomy" id="33097"/>
    <lineage>
        <taxon>Eukaryota</taxon>
        <taxon>Viridiplantae</taxon>
        <taxon>Chlorophyta</taxon>
        <taxon>core chlorophytes</taxon>
        <taxon>Chlorophyceae</taxon>
        <taxon>CS clade</taxon>
        <taxon>Chlamydomonadales</taxon>
        <taxon>Volvocaceae</taxon>
        <taxon>Gonium</taxon>
    </lineage>
</organism>
<feature type="region of interest" description="Disordered" evidence="7">
    <location>
        <begin position="1"/>
        <end position="30"/>
    </location>
</feature>
<keyword evidence="4" id="KW-0378">Hydrolase</keyword>
<keyword evidence="3 6" id="KW-0479">Metal-binding</keyword>
<dbReference type="GO" id="GO:0007165">
    <property type="term" value="P:signal transduction"/>
    <property type="evidence" value="ECO:0007669"/>
    <property type="project" value="TreeGrafter"/>
</dbReference>
<name>A0A150GCU9_GONPE</name>
<dbReference type="GO" id="GO:0046872">
    <property type="term" value="F:metal ion binding"/>
    <property type="evidence" value="ECO:0007669"/>
    <property type="project" value="UniProtKB-KW"/>
</dbReference>
<dbReference type="OrthoDB" id="10254945at2759"/>
<dbReference type="PANTHER" id="PTHR20854:SF17">
    <property type="entry name" value="PHOSPHATASE IMPL1, CHLOROPLASTIC"/>
    <property type="match status" value="1"/>
</dbReference>
<evidence type="ECO:0008006" key="10">
    <source>
        <dbReference type="Google" id="ProtNLM"/>
    </source>
</evidence>
<evidence type="ECO:0000256" key="6">
    <source>
        <dbReference type="PIRSR" id="PIRSR600760-2"/>
    </source>
</evidence>
<feature type="compositionally biased region" description="Low complexity" evidence="7">
    <location>
        <begin position="366"/>
        <end position="380"/>
    </location>
</feature>
<feature type="binding site" evidence="6">
    <location>
        <position position="131"/>
    </location>
    <ligand>
        <name>Mg(2+)</name>
        <dbReference type="ChEBI" id="CHEBI:18420"/>
        <label>1</label>
        <note>catalytic</note>
    </ligand>
</feature>
<evidence type="ECO:0000256" key="2">
    <source>
        <dbReference type="ARBA" id="ARBA00009759"/>
    </source>
</evidence>
<sequence>MRSALRSSSKSSVASRCAPARKPAPFSSAGCRGARHSVVMFAAKVATDELLAVAKKAAHLGAEVVMSALDKPRTISRKEGTDIGAGVTETDKASEEAVVSAIRAAFPSHAVLGEEGGVLGDVKSEYLWCVDPLDGTVNFAHGYPSFCVSVGVLRHATPVAGCVVEFLPSGGSPAAGGAAWTMRTFSASRNGGAFADGKQIFVSGVKELRDALVATELVYYEDMWPQLSGLHRTFTEKCRGVRMSGAAAANLCHLAMGSIDAYWQYNLKPWDVAAGLLILEEAGGRVSTGDGLAYNVFDRSLLATNDALYEKVLAVTEPATSSMLEEGVSLSPCYVTQIVDDVRFTEVEVPPSPLLPYHQYGSSSDQQLQQQQQHAVQQPHQYDDPYHAYEHDSVSGHGYDGQGLGPHHHGGHRSYRHRGSEQGPASAGTGGVGGPVGGAHGQGSVLGPGGRMLLSRPDDAAHLVAQLHRIADRLARVEAAGGGGAVQRQAAPRFVRAGASADPEASSSAGGDPGQADHRRRRAASASTPSSSSAPPQPRPYFFRVQQRLAAAGAATGDALAGAAAVGPPPPPPASAGAAAAAGTTVADRSARELAARRRIYELGLRAAGVAVGRTARFGPSVAGAGAAGPAAAAAAGSLSAAAPPLSSWPAGRREQLDVWLGRELRALLGATDVSLLRALVGGLLDVHGLERDWAAEEQRAAGPPAPATEPAAAAAAGGGGVLGP</sequence>
<feature type="region of interest" description="Disordered" evidence="7">
    <location>
        <begin position="561"/>
        <end position="581"/>
    </location>
</feature>
<evidence type="ECO:0000256" key="5">
    <source>
        <dbReference type="ARBA" id="ARBA00022842"/>
    </source>
</evidence>
<dbReference type="FunFam" id="3.30.540.10:FF:000003">
    <property type="entry name" value="Inositol-1-monophosphatase"/>
    <property type="match status" value="1"/>
</dbReference>
<dbReference type="InterPro" id="IPR000760">
    <property type="entry name" value="Inositol_monophosphatase-like"/>
</dbReference>
<feature type="compositionally biased region" description="Basic and acidic residues" evidence="7">
    <location>
        <begin position="381"/>
        <end position="394"/>
    </location>
</feature>
<evidence type="ECO:0000256" key="7">
    <source>
        <dbReference type="SAM" id="MobiDB-lite"/>
    </source>
</evidence>
<dbReference type="InterPro" id="IPR020550">
    <property type="entry name" value="Inositol_monophosphatase_CS"/>
</dbReference>
<comment type="caution">
    <text evidence="8">The sequence shown here is derived from an EMBL/GenBank/DDBJ whole genome shotgun (WGS) entry which is preliminary data.</text>
</comment>
<dbReference type="SUPFAM" id="SSF56655">
    <property type="entry name" value="Carbohydrate phosphatase"/>
    <property type="match status" value="1"/>
</dbReference>
<dbReference type="PRINTS" id="PR00377">
    <property type="entry name" value="IMPHPHTASES"/>
</dbReference>
<evidence type="ECO:0000313" key="8">
    <source>
        <dbReference type="EMBL" id="KXZ47648.1"/>
    </source>
</evidence>
<keyword evidence="9" id="KW-1185">Reference proteome</keyword>
<evidence type="ECO:0000256" key="4">
    <source>
        <dbReference type="ARBA" id="ARBA00022801"/>
    </source>
</evidence>
<dbReference type="Gene3D" id="3.30.540.10">
    <property type="entry name" value="Fructose-1,6-Bisphosphatase, subunit A, domain 1"/>
    <property type="match status" value="1"/>
</dbReference>
<dbReference type="GO" id="GO:0046854">
    <property type="term" value="P:phosphatidylinositol phosphate biosynthetic process"/>
    <property type="evidence" value="ECO:0007669"/>
    <property type="project" value="InterPro"/>
</dbReference>
<feature type="binding site" evidence="6">
    <location>
        <position position="134"/>
    </location>
    <ligand>
        <name>Mg(2+)</name>
        <dbReference type="ChEBI" id="CHEBI:18420"/>
        <label>1</label>
        <note>catalytic</note>
    </ligand>
</feature>
<feature type="compositionally biased region" description="Gly residues" evidence="7">
    <location>
        <begin position="428"/>
        <end position="450"/>
    </location>
</feature>
<feature type="compositionally biased region" description="Low complexity" evidence="7">
    <location>
        <begin position="1"/>
        <end position="18"/>
    </location>
</feature>
<dbReference type="PROSITE" id="PS00630">
    <property type="entry name" value="IMP_2"/>
    <property type="match status" value="1"/>
</dbReference>
<protein>
    <recommendedName>
        <fullName evidence="10">Inositol-phosphate phosphatase</fullName>
    </recommendedName>
</protein>
<evidence type="ECO:0000256" key="3">
    <source>
        <dbReference type="ARBA" id="ARBA00022723"/>
    </source>
</evidence>
<feature type="region of interest" description="Disordered" evidence="7">
    <location>
        <begin position="355"/>
        <end position="450"/>
    </location>
</feature>
<accession>A0A150GCU9</accession>
<evidence type="ECO:0000313" key="9">
    <source>
        <dbReference type="Proteomes" id="UP000075714"/>
    </source>
</evidence>
<comment type="similarity">
    <text evidence="2">Belongs to the inositol monophosphatase superfamily.</text>
</comment>
<feature type="compositionally biased region" description="Basic residues" evidence="7">
    <location>
        <begin position="406"/>
        <end position="417"/>
    </location>
</feature>
<dbReference type="PROSITE" id="PS00629">
    <property type="entry name" value="IMP_1"/>
    <property type="match status" value="1"/>
</dbReference>
<feature type="binding site" evidence="6">
    <location>
        <position position="133"/>
    </location>
    <ligand>
        <name>Mg(2+)</name>
        <dbReference type="ChEBI" id="CHEBI:18420"/>
        <label>1</label>
        <note>catalytic</note>
    </ligand>
</feature>
<dbReference type="EMBL" id="LSYV01000035">
    <property type="protein sequence ID" value="KXZ47648.1"/>
    <property type="molecule type" value="Genomic_DNA"/>
</dbReference>
<feature type="compositionally biased region" description="Low complexity" evidence="7">
    <location>
        <begin position="524"/>
        <end position="534"/>
    </location>
</feature>
<proteinExistence type="inferred from homology"/>
<reference evidence="9" key="1">
    <citation type="journal article" date="2016" name="Nat. Commun.">
        <title>The Gonium pectorale genome demonstrates co-option of cell cycle regulation during the evolution of multicellularity.</title>
        <authorList>
            <person name="Hanschen E.R."/>
            <person name="Marriage T.N."/>
            <person name="Ferris P.J."/>
            <person name="Hamaji T."/>
            <person name="Toyoda A."/>
            <person name="Fujiyama A."/>
            <person name="Neme R."/>
            <person name="Noguchi H."/>
            <person name="Minakuchi Y."/>
            <person name="Suzuki M."/>
            <person name="Kawai-Toyooka H."/>
            <person name="Smith D.R."/>
            <person name="Sparks H."/>
            <person name="Anderson J."/>
            <person name="Bakaric R."/>
            <person name="Luria V."/>
            <person name="Karger A."/>
            <person name="Kirschner M.W."/>
            <person name="Durand P.M."/>
            <person name="Michod R.E."/>
            <person name="Nozaki H."/>
            <person name="Olson B.J."/>
        </authorList>
    </citation>
    <scope>NUCLEOTIDE SEQUENCE [LARGE SCALE GENOMIC DNA]</scope>
    <source>
        <strain evidence="9">NIES-2863</strain>
    </source>
</reference>
<dbReference type="PANTHER" id="PTHR20854">
    <property type="entry name" value="INOSITOL MONOPHOSPHATASE"/>
    <property type="match status" value="1"/>
</dbReference>
<dbReference type="AlphaFoldDB" id="A0A150GCU9"/>
<keyword evidence="5 6" id="KW-0460">Magnesium</keyword>